<gene>
    <name evidence="2" type="ORF">SDC9_38806</name>
</gene>
<dbReference type="EMBL" id="VSSQ01000367">
    <property type="protein sequence ID" value="MPL92693.1"/>
    <property type="molecule type" value="Genomic_DNA"/>
</dbReference>
<dbReference type="SMART" id="SM00710">
    <property type="entry name" value="PbH1"/>
    <property type="match status" value="6"/>
</dbReference>
<dbReference type="Gene3D" id="2.160.20.10">
    <property type="entry name" value="Single-stranded right-handed beta-helix, Pectin lyase-like"/>
    <property type="match status" value="1"/>
</dbReference>
<feature type="domain" description="Right handed beta helix" evidence="1">
    <location>
        <begin position="138"/>
        <end position="266"/>
    </location>
</feature>
<dbReference type="InterPro" id="IPR011050">
    <property type="entry name" value="Pectin_lyase_fold/virulence"/>
</dbReference>
<dbReference type="SUPFAM" id="SSF51126">
    <property type="entry name" value="Pectin lyase-like"/>
    <property type="match status" value="1"/>
</dbReference>
<proteinExistence type="predicted"/>
<dbReference type="InterPro" id="IPR039448">
    <property type="entry name" value="Beta_helix"/>
</dbReference>
<accession>A0A644VQK2</accession>
<name>A0A644VQK2_9ZZZZ</name>
<dbReference type="InterPro" id="IPR006626">
    <property type="entry name" value="PbH1"/>
</dbReference>
<sequence length="563" mass="58991">MKKLHFTLLSLWVGSLFAITVAQTNYYVKPVASGEGTGLSWENASTLNAALSVSVSGDVIHLAAGKYTPSALITSGTDDLDMTFEIKNNISLIGGYPANPMAADLPSKENETFLDGEIAAGYNAYHVVTITAAAEEGKKVSMSNISIKGGKPASSGTALTINGLSYVRTSGGAITIGGAALELNNCRIFDNSGHNCPGLYAFSNSKVVVDECVFENNIGGGNGASMWIDASTIDVFNSNFIGNKNAGVGAIQIITNAKANFYNSTIAYNVSGYNNTTNSRNGSGIYIRNGSMVQVVNCTIYGNESNGNGAGIALHSSNLTTYPLTSVNVINSTIANNKSLLLDNSTAGIFALTAGCVVNVYNSIISGNTAKGTSNFDIAVTSGTTLVTKNSVTGDKVFDGDGVMVSEVTFNRKTMLDTLANNGGKTETVKLLLDDSTNPARTYGMAAANLITLGNSLIPVVPESIVAFDQLGNSRSANIMGAWTANAFSSDVEENEATKPLVYSRDNKLWIQSENARLISVFNIAGQRIVTVRAEGNLTLISGLTKGNIYIVNVDGKNSKVVF</sequence>
<evidence type="ECO:0000313" key="2">
    <source>
        <dbReference type="EMBL" id="MPL92693.1"/>
    </source>
</evidence>
<dbReference type="InterPro" id="IPR012334">
    <property type="entry name" value="Pectin_lyas_fold"/>
</dbReference>
<organism evidence="2">
    <name type="scientific">bioreactor metagenome</name>
    <dbReference type="NCBI Taxonomy" id="1076179"/>
    <lineage>
        <taxon>unclassified sequences</taxon>
        <taxon>metagenomes</taxon>
        <taxon>ecological metagenomes</taxon>
    </lineage>
</organism>
<dbReference type="Pfam" id="PF13229">
    <property type="entry name" value="Beta_helix"/>
    <property type="match status" value="1"/>
</dbReference>
<protein>
    <recommendedName>
        <fullName evidence="1">Right handed beta helix domain-containing protein</fullName>
    </recommendedName>
</protein>
<reference evidence="2" key="1">
    <citation type="submission" date="2019-08" db="EMBL/GenBank/DDBJ databases">
        <authorList>
            <person name="Kucharzyk K."/>
            <person name="Murdoch R.W."/>
            <person name="Higgins S."/>
            <person name="Loffler F."/>
        </authorList>
    </citation>
    <scope>NUCLEOTIDE SEQUENCE</scope>
</reference>
<dbReference type="AlphaFoldDB" id="A0A644VQK2"/>
<comment type="caution">
    <text evidence="2">The sequence shown here is derived from an EMBL/GenBank/DDBJ whole genome shotgun (WGS) entry which is preliminary data.</text>
</comment>
<evidence type="ECO:0000259" key="1">
    <source>
        <dbReference type="Pfam" id="PF13229"/>
    </source>
</evidence>